<feature type="region of interest" description="Disordered" evidence="5">
    <location>
        <begin position="203"/>
        <end position="346"/>
    </location>
</feature>
<dbReference type="SMART" id="SM00356">
    <property type="entry name" value="ZnF_C3H1"/>
    <property type="match status" value="3"/>
</dbReference>
<keyword evidence="8" id="KW-1185">Reference proteome</keyword>
<dbReference type="PROSITE" id="PS50103">
    <property type="entry name" value="ZF_C3H1"/>
    <property type="match status" value="3"/>
</dbReference>
<feature type="zinc finger region" description="C3H1-type" evidence="4">
    <location>
        <begin position="40"/>
        <end position="66"/>
    </location>
</feature>
<feature type="compositionally biased region" description="Basic residues" evidence="5">
    <location>
        <begin position="139"/>
        <end position="148"/>
    </location>
</feature>
<dbReference type="SUPFAM" id="SSF90229">
    <property type="entry name" value="CCCH zinc finger"/>
    <property type="match status" value="2"/>
</dbReference>
<feature type="compositionally biased region" description="Polar residues" evidence="5">
    <location>
        <begin position="310"/>
        <end position="328"/>
    </location>
</feature>
<accession>A0A0G4EV76</accession>
<feature type="domain" description="C3H1-type" evidence="6">
    <location>
        <begin position="6"/>
        <end position="32"/>
    </location>
</feature>
<proteinExistence type="predicted"/>
<dbReference type="Gene3D" id="4.10.1000.10">
    <property type="entry name" value="Zinc finger, CCCH-type"/>
    <property type="match status" value="3"/>
</dbReference>
<dbReference type="Pfam" id="PF00642">
    <property type="entry name" value="zf-CCCH"/>
    <property type="match status" value="1"/>
</dbReference>
<feature type="zinc finger region" description="C3H1-type" evidence="4">
    <location>
        <begin position="75"/>
        <end position="101"/>
    </location>
</feature>
<dbReference type="VEuPathDB" id="CryptoDB:Vbra_8243"/>
<protein>
    <recommendedName>
        <fullName evidence="6">C3H1-type domain-containing protein</fullName>
    </recommendedName>
</protein>
<dbReference type="InterPro" id="IPR045868">
    <property type="entry name" value="Znf_C3H13/40"/>
</dbReference>
<organism evidence="7 8">
    <name type="scientific">Vitrella brassicaformis (strain CCMP3155)</name>
    <dbReference type="NCBI Taxonomy" id="1169540"/>
    <lineage>
        <taxon>Eukaryota</taxon>
        <taxon>Sar</taxon>
        <taxon>Alveolata</taxon>
        <taxon>Colpodellida</taxon>
        <taxon>Vitrellaceae</taxon>
        <taxon>Vitrella</taxon>
    </lineage>
</organism>
<dbReference type="PANTHER" id="PTHR38160:SF1">
    <property type="entry name" value="ZINC FINGER CCCH DOMAIN-CONTAINING PROTEIN 40"/>
    <property type="match status" value="1"/>
</dbReference>
<evidence type="ECO:0000259" key="6">
    <source>
        <dbReference type="PROSITE" id="PS50103"/>
    </source>
</evidence>
<dbReference type="Pfam" id="PF18044">
    <property type="entry name" value="zf-CCCH_4"/>
    <property type="match status" value="1"/>
</dbReference>
<gene>
    <name evidence="7" type="ORF">Vbra_8243</name>
</gene>
<dbReference type="GO" id="GO:0008270">
    <property type="term" value="F:zinc ion binding"/>
    <property type="evidence" value="ECO:0007669"/>
    <property type="project" value="UniProtKB-KW"/>
</dbReference>
<evidence type="ECO:0000313" key="8">
    <source>
        <dbReference type="Proteomes" id="UP000041254"/>
    </source>
</evidence>
<evidence type="ECO:0000256" key="4">
    <source>
        <dbReference type="PROSITE-ProRule" id="PRU00723"/>
    </source>
</evidence>
<feature type="domain" description="C3H1-type" evidence="6">
    <location>
        <begin position="75"/>
        <end position="101"/>
    </location>
</feature>
<feature type="region of interest" description="Disordered" evidence="5">
    <location>
        <begin position="117"/>
        <end position="159"/>
    </location>
</feature>
<evidence type="ECO:0000256" key="5">
    <source>
        <dbReference type="SAM" id="MobiDB-lite"/>
    </source>
</evidence>
<reference evidence="7 8" key="1">
    <citation type="submission" date="2014-11" db="EMBL/GenBank/DDBJ databases">
        <authorList>
            <person name="Zhu J."/>
            <person name="Qi W."/>
            <person name="Song R."/>
        </authorList>
    </citation>
    <scope>NUCLEOTIDE SEQUENCE [LARGE SCALE GENOMIC DNA]</scope>
</reference>
<evidence type="ECO:0000256" key="3">
    <source>
        <dbReference type="ARBA" id="ARBA00022833"/>
    </source>
</evidence>
<dbReference type="InterPro" id="IPR000571">
    <property type="entry name" value="Znf_CCCH"/>
</dbReference>
<feature type="compositionally biased region" description="Low complexity" evidence="5">
    <location>
        <begin position="236"/>
        <end position="245"/>
    </location>
</feature>
<sequence length="539" mass="58263">MTMQCYKTKVCRFFLENRCLRGTNCTFAHSTEELRAQPDLRKTKICGMWAKGKCHDPTCQFAHGAEELRSPAACYKTSLCFLWQKGQCTAGDRCRYAHGVEELRTLKLMQAEGKHPCDDPLMTDTPSEVASTQPSPTRGNHHHHHPLHHPPPDEQRRRHHSVHFAGPLFHLKAGDKLPMARHHGGRGRFYSHDHHSITHCDLTPTHAASRTPQARSGGGGRRHTIIHPLHNIGHTQQQQHQQQSPAPQPISDVVVEGGQQQQQQQRGAEVVITASAIDPSVADNWGTTSPPHSDKSVTWAGASDGESSEDTPTQSEGQSVWGHSSNGSYGMASPKQEGIMQPPTHAAAVNKQQQQPPVEAANAHMAATSMRLEMGPIVDDPSIISINNNGRVCHLASPTHHVSPSSNAIMPAGIQAMGCGQPQVPQGAAGGPSMVRQQGGLPPLLPNDVFHTQPCFLPGQIGGGMMPPPLQMSPMGASCNTGGLTPSTHAPSPMTPTSGADPTCSQIHFITAIQAINMCQTNEMRSLSSTLQCCEQYEE</sequence>
<feature type="zinc finger region" description="C3H1-type" evidence="4">
    <location>
        <begin position="6"/>
        <end position="32"/>
    </location>
</feature>
<feature type="compositionally biased region" description="Polar residues" evidence="5">
    <location>
        <begin position="124"/>
        <end position="138"/>
    </location>
</feature>
<keyword evidence="3 4" id="KW-0862">Zinc</keyword>
<dbReference type="EMBL" id="CDMY01000314">
    <property type="protein sequence ID" value="CEM01964.1"/>
    <property type="molecule type" value="Genomic_DNA"/>
</dbReference>
<feature type="domain" description="C3H1-type" evidence="6">
    <location>
        <begin position="40"/>
        <end position="66"/>
    </location>
</feature>
<evidence type="ECO:0000256" key="2">
    <source>
        <dbReference type="ARBA" id="ARBA00022771"/>
    </source>
</evidence>
<dbReference type="Proteomes" id="UP000041254">
    <property type="component" value="Unassembled WGS sequence"/>
</dbReference>
<dbReference type="AlphaFoldDB" id="A0A0G4EV76"/>
<dbReference type="InterPro" id="IPR041367">
    <property type="entry name" value="Znf-CCCH_4"/>
</dbReference>
<dbReference type="PANTHER" id="PTHR38160">
    <property type="entry name" value="ZINC FINGER CCCH DOMAIN-CONTAINING PROTEIN 40"/>
    <property type="match status" value="1"/>
</dbReference>
<dbReference type="InParanoid" id="A0A0G4EV76"/>
<evidence type="ECO:0000256" key="1">
    <source>
        <dbReference type="ARBA" id="ARBA00022723"/>
    </source>
</evidence>
<feature type="region of interest" description="Disordered" evidence="5">
    <location>
        <begin position="478"/>
        <end position="500"/>
    </location>
</feature>
<keyword evidence="1 4" id="KW-0479">Metal-binding</keyword>
<name>A0A0G4EV76_VITBC</name>
<dbReference type="OrthoDB" id="410307at2759"/>
<evidence type="ECO:0000313" key="7">
    <source>
        <dbReference type="EMBL" id="CEM01964.1"/>
    </source>
</evidence>
<dbReference type="InterPro" id="IPR036855">
    <property type="entry name" value="Znf_CCCH_sf"/>
</dbReference>
<keyword evidence="2 4" id="KW-0863">Zinc-finger</keyword>
<dbReference type="STRING" id="1169540.A0A0G4EV76"/>